<reference evidence="7" key="1">
    <citation type="submission" date="2021-01" db="EMBL/GenBank/DDBJ databases">
        <title>Genome seq and assembly of Tabrizicola sp. KVB23.</title>
        <authorList>
            <person name="Chhetri G."/>
        </authorList>
    </citation>
    <scope>NUCLEOTIDE SEQUENCE</scope>
    <source>
        <strain evidence="7">KVB23</strain>
    </source>
</reference>
<gene>
    <name evidence="7" type="ORF">JI744_05275</name>
</gene>
<feature type="transmembrane region" description="Helical" evidence="5">
    <location>
        <begin position="136"/>
        <end position="153"/>
    </location>
</feature>
<feature type="transmembrane region" description="Helical" evidence="5">
    <location>
        <begin position="29"/>
        <end position="47"/>
    </location>
</feature>
<protein>
    <submittedName>
        <fullName evidence="7">YIP1 family protein</fullName>
    </submittedName>
</protein>
<dbReference type="Pfam" id="PF04893">
    <property type="entry name" value="Yip1"/>
    <property type="match status" value="1"/>
</dbReference>
<evidence type="ECO:0000256" key="3">
    <source>
        <dbReference type="ARBA" id="ARBA00022989"/>
    </source>
</evidence>
<keyword evidence="3 5" id="KW-1133">Transmembrane helix</keyword>
<evidence type="ECO:0000313" key="7">
    <source>
        <dbReference type="EMBL" id="MBL4927512.1"/>
    </source>
</evidence>
<feature type="transmembrane region" description="Helical" evidence="5">
    <location>
        <begin position="106"/>
        <end position="124"/>
    </location>
</feature>
<keyword evidence="2 5" id="KW-0812">Transmembrane</keyword>
<evidence type="ECO:0000256" key="4">
    <source>
        <dbReference type="ARBA" id="ARBA00023136"/>
    </source>
</evidence>
<dbReference type="InterPro" id="IPR006977">
    <property type="entry name" value="Yip1_dom"/>
</dbReference>
<comment type="caution">
    <text evidence="7">The sequence shown here is derived from an EMBL/GenBank/DDBJ whole genome shotgun (WGS) entry which is preliminary data.</text>
</comment>
<accession>A0A8J7STH6</accession>
<evidence type="ECO:0000256" key="2">
    <source>
        <dbReference type="ARBA" id="ARBA00022692"/>
    </source>
</evidence>
<keyword evidence="8" id="KW-1185">Reference proteome</keyword>
<organism evidence="7 8">
    <name type="scientific">Fuscibacter oryzae</name>
    <dbReference type="NCBI Taxonomy" id="2803939"/>
    <lineage>
        <taxon>Bacteria</taxon>
        <taxon>Pseudomonadati</taxon>
        <taxon>Pseudomonadota</taxon>
        <taxon>Alphaproteobacteria</taxon>
        <taxon>Rhodobacterales</taxon>
        <taxon>Paracoccaceae</taxon>
        <taxon>Fuscibacter</taxon>
    </lineage>
</organism>
<evidence type="ECO:0000256" key="1">
    <source>
        <dbReference type="ARBA" id="ARBA00004141"/>
    </source>
</evidence>
<name>A0A8J7STH6_9RHOB</name>
<proteinExistence type="predicted"/>
<feature type="transmembrane region" description="Helical" evidence="5">
    <location>
        <begin position="67"/>
        <end position="86"/>
    </location>
</feature>
<comment type="subcellular location">
    <subcellularLocation>
        <location evidence="1">Membrane</location>
        <topology evidence="1">Multi-pass membrane protein</topology>
    </subcellularLocation>
</comment>
<evidence type="ECO:0000259" key="6">
    <source>
        <dbReference type="Pfam" id="PF04893"/>
    </source>
</evidence>
<dbReference type="EMBL" id="JAESVP010000002">
    <property type="protein sequence ID" value="MBL4927512.1"/>
    <property type="molecule type" value="Genomic_DNA"/>
</dbReference>
<feature type="domain" description="Yip1" evidence="6">
    <location>
        <begin position="9"/>
        <end position="154"/>
    </location>
</feature>
<evidence type="ECO:0000256" key="5">
    <source>
        <dbReference type="SAM" id="Phobius"/>
    </source>
</evidence>
<keyword evidence="4 5" id="KW-0472">Membrane</keyword>
<dbReference type="AlphaFoldDB" id="A0A8J7STH6"/>
<sequence>MALVPDIVESWRHPRLVVRRHLARPRSEAFAFTFLFVFLLVAFVAQWPQAARASYLHPEVPLTQRLLAAGLGLMATIPAWYGLAALSRLIARALGGQGNWYGTRVALFWALAAVSPAMLLQGLTSGLLGPGAQAELVGALVAVAFLVLWLAMLREEEGAT</sequence>
<evidence type="ECO:0000313" key="8">
    <source>
        <dbReference type="Proteomes" id="UP000619033"/>
    </source>
</evidence>
<dbReference type="GO" id="GO:0016020">
    <property type="term" value="C:membrane"/>
    <property type="evidence" value="ECO:0007669"/>
    <property type="project" value="UniProtKB-SubCell"/>
</dbReference>
<dbReference type="Proteomes" id="UP000619033">
    <property type="component" value="Unassembled WGS sequence"/>
</dbReference>
<dbReference type="RefSeq" id="WP_202658638.1">
    <property type="nucleotide sequence ID" value="NZ_JAESVP010000002.1"/>
</dbReference>